<proteinExistence type="predicted"/>
<evidence type="ECO:0000313" key="1">
    <source>
        <dbReference type="EMBL" id="KAF1814730.1"/>
    </source>
</evidence>
<reference evidence="3" key="3">
    <citation type="submission" date="2025-04" db="UniProtKB">
        <authorList>
            <consortium name="RefSeq"/>
        </authorList>
    </citation>
    <scope>IDENTIFICATION</scope>
    <source>
        <strain evidence="3">CBS 781.70</strain>
    </source>
</reference>
<reference evidence="1 3" key="1">
    <citation type="submission" date="2020-01" db="EMBL/GenBank/DDBJ databases">
        <authorList>
            <consortium name="DOE Joint Genome Institute"/>
            <person name="Haridas S."/>
            <person name="Albert R."/>
            <person name="Binder M."/>
            <person name="Bloem J."/>
            <person name="Labutti K."/>
            <person name="Salamov A."/>
            <person name="Andreopoulos B."/>
            <person name="Baker S.E."/>
            <person name="Barry K."/>
            <person name="Bills G."/>
            <person name="Bluhm B.H."/>
            <person name="Cannon C."/>
            <person name="Castanera R."/>
            <person name="Culley D.E."/>
            <person name="Daum C."/>
            <person name="Ezra D."/>
            <person name="Gonzalez J.B."/>
            <person name="Henrissat B."/>
            <person name="Kuo A."/>
            <person name="Liang C."/>
            <person name="Lipzen A."/>
            <person name="Lutzoni F."/>
            <person name="Magnuson J."/>
            <person name="Mondo S."/>
            <person name="Nolan M."/>
            <person name="Ohm R."/>
            <person name="Pangilinan J."/>
            <person name="Park H.-J."/>
            <person name="Ramirez L."/>
            <person name="Alfaro M."/>
            <person name="Sun H."/>
            <person name="Tritt A."/>
            <person name="Yoshinaga Y."/>
            <person name="Zwiers L.-H."/>
            <person name="Turgeon B.G."/>
            <person name="Goodwin S.B."/>
            <person name="Spatafora J.W."/>
            <person name="Crous P.W."/>
            <person name="Grigoriev I.V."/>
        </authorList>
    </citation>
    <scope>NUCLEOTIDE SEQUENCE</scope>
    <source>
        <strain evidence="1 3">CBS 781.70</strain>
    </source>
</reference>
<name>A0A6G1G9Z1_9PEZI</name>
<sequence>MLGFPVTFCLGPRVDRIPGVVLPAELSHTDWLVDFGSLIIEEHKANRLIECFTSDQMYVVKRSIFHIAFPQKPRLRRKSRILTQPFSPPSLPSLPLWNSRGLYTPEWCSAAQLATLGYLDISFYDAHPSERRDIASSRKTCPLPGRRPPQGLAFRQTPELLRSRMTPFSM</sequence>
<dbReference type="RefSeq" id="XP_033536361.1">
    <property type="nucleotide sequence ID" value="XM_033682280.1"/>
</dbReference>
<dbReference type="EMBL" id="ML975152">
    <property type="protein sequence ID" value="KAF1814730.1"/>
    <property type="molecule type" value="Genomic_DNA"/>
</dbReference>
<dbReference type="AlphaFoldDB" id="A0A6G1G9Z1"/>
<dbReference type="Proteomes" id="UP000504638">
    <property type="component" value="Unplaced"/>
</dbReference>
<dbReference type="GeneID" id="54422850"/>
<organism evidence="1">
    <name type="scientific">Eremomyces bilateralis CBS 781.70</name>
    <dbReference type="NCBI Taxonomy" id="1392243"/>
    <lineage>
        <taxon>Eukaryota</taxon>
        <taxon>Fungi</taxon>
        <taxon>Dikarya</taxon>
        <taxon>Ascomycota</taxon>
        <taxon>Pezizomycotina</taxon>
        <taxon>Dothideomycetes</taxon>
        <taxon>Dothideomycetes incertae sedis</taxon>
        <taxon>Eremomycetales</taxon>
        <taxon>Eremomycetaceae</taxon>
        <taxon>Eremomyces</taxon>
    </lineage>
</organism>
<gene>
    <name evidence="1 3" type="ORF">P152DRAFT_498256</name>
</gene>
<keyword evidence="2" id="KW-1185">Reference proteome</keyword>
<evidence type="ECO:0000313" key="2">
    <source>
        <dbReference type="Proteomes" id="UP000504638"/>
    </source>
</evidence>
<accession>A0A6G1G9Z1</accession>
<reference evidence="3" key="2">
    <citation type="submission" date="2020-04" db="EMBL/GenBank/DDBJ databases">
        <authorList>
            <consortium name="NCBI Genome Project"/>
        </authorList>
    </citation>
    <scope>NUCLEOTIDE SEQUENCE</scope>
    <source>
        <strain evidence="3">CBS 781.70</strain>
    </source>
</reference>
<evidence type="ECO:0000313" key="3">
    <source>
        <dbReference type="RefSeq" id="XP_033536361.1"/>
    </source>
</evidence>
<protein>
    <submittedName>
        <fullName evidence="1 3">Uncharacterized protein</fullName>
    </submittedName>
</protein>